<reference evidence="3" key="1">
    <citation type="submission" date="2016-09" db="EMBL/GenBank/DDBJ databases">
        <authorList>
            <person name="Hebert L."/>
            <person name="Moumen B."/>
        </authorList>
    </citation>
    <scope>NUCLEOTIDE SEQUENCE [LARGE SCALE GENOMIC DNA]</scope>
    <source>
        <strain evidence="3">OVI</strain>
    </source>
</reference>
<dbReference type="SMART" id="SM00271">
    <property type="entry name" value="DnaJ"/>
    <property type="match status" value="1"/>
</dbReference>
<name>A0A1G4IFM2_TRYEQ</name>
<comment type="caution">
    <text evidence="3">The sequence shown here is derived from an EMBL/GenBank/DDBJ whole genome shotgun (WGS) entry which is preliminary data.</text>
</comment>
<dbReference type="AlphaFoldDB" id="A0A1G4IFM2"/>
<dbReference type="PRINTS" id="PR00625">
    <property type="entry name" value="JDOMAIN"/>
</dbReference>
<gene>
    <name evidence="3" type="ORF">TEOVI_000266300</name>
</gene>
<feature type="domain" description="J" evidence="2">
    <location>
        <begin position="560"/>
        <end position="630"/>
    </location>
</feature>
<organism evidence="3 4">
    <name type="scientific">Trypanosoma equiperdum</name>
    <dbReference type="NCBI Taxonomy" id="5694"/>
    <lineage>
        <taxon>Eukaryota</taxon>
        <taxon>Discoba</taxon>
        <taxon>Euglenozoa</taxon>
        <taxon>Kinetoplastea</taxon>
        <taxon>Metakinetoplastina</taxon>
        <taxon>Trypanosomatida</taxon>
        <taxon>Trypanosomatidae</taxon>
        <taxon>Trypanosoma</taxon>
    </lineage>
</organism>
<evidence type="ECO:0000313" key="3">
    <source>
        <dbReference type="EMBL" id="SCU71083.1"/>
    </source>
</evidence>
<dbReference type="VEuPathDB" id="TriTrypDB:TEOVI_000266300"/>
<dbReference type="InterPro" id="IPR001623">
    <property type="entry name" value="DnaJ_domain"/>
</dbReference>
<protein>
    <submittedName>
        <fullName evidence="3">TPR-repeat-containing chaperone protein DNAJ, putative</fullName>
    </submittedName>
</protein>
<feature type="region of interest" description="Disordered" evidence="1">
    <location>
        <begin position="499"/>
        <end position="518"/>
    </location>
</feature>
<dbReference type="SUPFAM" id="SSF46565">
    <property type="entry name" value="Chaperone J-domain"/>
    <property type="match status" value="1"/>
</dbReference>
<dbReference type="InterPro" id="IPR018253">
    <property type="entry name" value="DnaJ_domain_CS"/>
</dbReference>
<dbReference type="PROSITE" id="PS50076">
    <property type="entry name" value="DNAJ_2"/>
    <property type="match status" value="1"/>
</dbReference>
<evidence type="ECO:0000313" key="4">
    <source>
        <dbReference type="Proteomes" id="UP000195570"/>
    </source>
</evidence>
<dbReference type="PANTHER" id="PTHR44200">
    <property type="entry name" value="DNAJ HOMOLOG SUBFAMILY C MEMBER 7"/>
    <property type="match status" value="1"/>
</dbReference>
<dbReference type="Gene3D" id="1.25.40.10">
    <property type="entry name" value="Tetratricopeptide repeat domain"/>
    <property type="match status" value="2"/>
</dbReference>
<accession>A0A1G4IFM2</accession>
<dbReference type="EMBL" id="CZPT02001566">
    <property type="protein sequence ID" value="SCU71083.1"/>
    <property type="molecule type" value="Genomic_DNA"/>
</dbReference>
<evidence type="ECO:0000259" key="2">
    <source>
        <dbReference type="PROSITE" id="PS50076"/>
    </source>
</evidence>
<keyword evidence="4" id="KW-1185">Reference proteome</keyword>
<dbReference type="InterPro" id="IPR019734">
    <property type="entry name" value="TPR_rpt"/>
</dbReference>
<dbReference type="CDD" id="cd06257">
    <property type="entry name" value="DnaJ"/>
    <property type="match status" value="1"/>
</dbReference>
<dbReference type="SUPFAM" id="SSF48452">
    <property type="entry name" value="TPR-like"/>
    <property type="match status" value="2"/>
</dbReference>
<dbReference type="InterPro" id="IPR011990">
    <property type="entry name" value="TPR-like_helical_dom_sf"/>
</dbReference>
<dbReference type="PROSITE" id="PS00636">
    <property type="entry name" value="DNAJ_1"/>
    <property type="match status" value="1"/>
</dbReference>
<dbReference type="PANTHER" id="PTHR44200:SF1">
    <property type="entry name" value="DNAJ HOMOLOG SUBFAMILY C MEMBER 7"/>
    <property type="match status" value="1"/>
</dbReference>
<dbReference type="Gene3D" id="1.10.287.110">
    <property type="entry name" value="DnaJ domain"/>
    <property type="match status" value="1"/>
</dbReference>
<evidence type="ECO:0000256" key="1">
    <source>
        <dbReference type="SAM" id="MobiDB-lite"/>
    </source>
</evidence>
<dbReference type="InterPro" id="IPR052758">
    <property type="entry name" value="SRC_co-chaperone"/>
</dbReference>
<feature type="region of interest" description="Disordered" evidence="1">
    <location>
        <begin position="18"/>
        <end position="59"/>
    </location>
</feature>
<feature type="compositionally biased region" description="Basic residues" evidence="1">
    <location>
        <begin position="40"/>
        <end position="54"/>
    </location>
</feature>
<dbReference type="GeneID" id="92376603"/>
<sequence length="638" mass="72084">MSHHIQLPCFAETITSSGTLFPNISGGKPQKKPEMNSVRHPQRPVRTQKKRNKPMSRVAPSEYPQWEFKHRMKGNQETQKSVLSRSPGGTLKDLTAALWQTANEEGSCRRLIVANENIQWRCILRAMGGGSAEKVLPSMELESRGMRLLASKDYAGAHVCFSRIIRQHPNSKTAHCRRAICDWHLLLFDECIEDARRGIDTDKDMLSLLCRSLVVRERYRDAWRWYDYGLKELAPSADDPHNVKWTAECTALPVLQKFRSCIEEKKWKEALCSSDAARPLIDDTPLILLEARALLYVSPTAARTLLMEYVPTIPRPTSLRMDVSLEEQAVWRSVNEHYVQASVVLAQANVYCGSKYLEFAAALVQTCLTLSPGFGPALVLGYYLVSLEEVLVRVADLFGKKRYVDAIPHINEGLGLDKSNRLMCAHLYCMRAEVHSHCGRYNNAVDDCTSAIDMDPSCAKAYACRAEAHYQLGCRAEAALDRLTAVKFDPELSHILRGDEEQSLPKMEANGSSQPRNGQKRCIPRWYDAFLRKDDFATDPFEKTEKENSTPVVRTMNSMTLYDALELPFGATIDDVRSQYKKLTLKYHPDRVIGESPGMQEAALEKFKRVSRAHEVLSNPEEKLLYDVSLGMTFSAAT</sequence>
<dbReference type="RefSeq" id="XP_067081802.1">
    <property type="nucleotide sequence ID" value="XM_067225701.1"/>
</dbReference>
<dbReference type="Proteomes" id="UP000195570">
    <property type="component" value="Unassembled WGS sequence"/>
</dbReference>
<dbReference type="InterPro" id="IPR036869">
    <property type="entry name" value="J_dom_sf"/>
</dbReference>
<dbReference type="SMART" id="SM00028">
    <property type="entry name" value="TPR"/>
    <property type="match status" value="3"/>
</dbReference>
<proteinExistence type="predicted"/>
<dbReference type="Pfam" id="PF00226">
    <property type="entry name" value="DnaJ"/>
    <property type="match status" value="1"/>
</dbReference>